<dbReference type="Proteomes" id="UP000298781">
    <property type="component" value="Chromosome"/>
</dbReference>
<dbReference type="AlphaFoldDB" id="A0A4D7AV12"/>
<dbReference type="RefSeq" id="WP_136961030.1">
    <property type="nucleotide sequence ID" value="NZ_CP039690.1"/>
</dbReference>
<keyword evidence="8" id="KW-1185">Reference proteome</keyword>
<feature type="transmembrane region" description="Helical" evidence="5">
    <location>
        <begin position="33"/>
        <end position="51"/>
    </location>
</feature>
<feature type="transmembrane region" description="Helical" evidence="5">
    <location>
        <begin position="58"/>
        <end position="80"/>
    </location>
</feature>
<feature type="transmembrane region" description="Helical" evidence="5">
    <location>
        <begin position="263"/>
        <end position="282"/>
    </location>
</feature>
<proteinExistence type="predicted"/>
<evidence type="ECO:0000313" key="7">
    <source>
        <dbReference type="EMBL" id="QCI65584.1"/>
    </source>
</evidence>
<dbReference type="PANTHER" id="PTHR32322">
    <property type="entry name" value="INNER MEMBRANE TRANSPORTER"/>
    <property type="match status" value="1"/>
</dbReference>
<accession>A0A4D7AV12</accession>
<feature type="transmembrane region" description="Helical" evidence="5">
    <location>
        <begin position="86"/>
        <end position="107"/>
    </location>
</feature>
<protein>
    <submittedName>
        <fullName evidence="7">EamA family transporter</fullName>
    </submittedName>
</protein>
<feature type="transmembrane region" description="Helical" evidence="5">
    <location>
        <begin position="204"/>
        <end position="225"/>
    </location>
</feature>
<dbReference type="Pfam" id="PF00892">
    <property type="entry name" value="EamA"/>
    <property type="match status" value="2"/>
</dbReference>
<evidence type="ECO:0000256" key="1">
    <source>
        <dbReference type="ARBA" id="ARBA00004141"/>
    </source>
</evidence>
<evidence type="ECO:0000256" key="4">
    <source>
        <dbReference type="ARBA" id="ARBA00023136"/>
    </source>
</evidence>
<keyword evidence="3 5" id="KW-1133">Transmembrane helix</keyword>
<organism evidence="7 8">
    <name type="scientific">Phreatobacter stygius</name>
    <dbReference type="NCBI Taxonomy" id="1940610"/>
    <lineage>
        <taxon>Bacteria</taxon>
        <taxon>Pseudomonadati</taxon>
        <taxon>Pseudomonadota</taxon>
        <taxon>Alphaproteobacteria</taxon>
        <taxon>Hyphomicrobiales</taxon>
        <taxon>Phreatobacteraceae</taxon>
        <taxon>Phreatobacter</taxon>
    </lineage>
</organism>
<dbReference type="SUPFAM" id="SSF103481">
    <property type="entry name" value="Multidrug resistance efflux transporter EmrE"/>
    <property type="match status" value="2"/>
</dbReference>
<dbReference type="PANTHER" id="PTHR32322:SF9">
    <property type="entry name" value="AMINO-ACID METABOLITE EFFLUX PUMP-RELATED"/>
    <property type="match status" value="1"/>
</dbReference>
<dbReference type="KEGG" id="pstg:E8M01_16035"/>
<keyword evidence="2 5" id="KW-0812">Transmembrane</keyword>
<comment type="subcellular location">
    <subcellularLocation>
        <location evidence="1">Membrane</location>
        <topology evidence="1">Multi-pass membrane protein</topology>
    </subcellularLocation>
</comment>
<gene>
    <name evidence="7" type="ORF">E8M01_16035</name>
</gene>
<keyword evidence="4 5" id="KW-0472">Membrane</keyword>
<evidence type="ECO:0000256" key="3">
    <source>
        <dbReference type="ARBA" id="ARBA00022989"/>
    </source>
</evidence>
<sequence length="288" mass="29742">MKPVDVALALLVTLVWGVAFVLTKVALETISPPLLMAVRFLVAALPVLFVARPGLPWPLLVGLGLTLFVGQFLFQFIGIAQGVPPGLASVIVQSQALFTVGFAAALLGQVPTQRQIGALVIATAGLVCIAGTIGEEFDARALLLILVSPVSFALGNVLLKRAGETDMFGLIAWLSLVPPLPGLALAAAIDGPASIWRSAVETPALGWIAAGYLGLVATTFGYAAWGRLIRRYSAATIAPFALLVPFVGAAASSLVFGEAFGPLRLTGMALVLAGLALLLMPATSRRPA</sequence>
<feature type="transmembrane region" description="Helical" evidence="5">
    <location>
        <begin position="116"/>
        <end position="133"/>
    </location>
</feature>
<feature type="domain" description="EamA" evidence="6">
    <location>
        <begin position="141"/>
        <end position="279"/>
    </location>
</feature>
<evidence type="ECO:0000256" key="2">
    <source>
        <dbReference type="ARBA" id="ARBA00022692"/>
    </source>
</evidence>
<dbReference type="InterPro" id="IPR037185">
    <property type="entry name" value="EmrE-like"/>
</dbReference>
<evidence type="ECO:0000256" key="5">
    <source>
        <dbReference type="SAM" id="Phobius"/>
    </source>
</evidence>
<dbReference type="InterPro" id="IPR000620">
    <property type="entry name" value="EamA_dom"/>
</dbReference>
<evidence type="ECO:0000313" key="8">
    <source>
        <dbReference type="Proteomes" id="UP000298781"/>
    </source>
</evidence>
<dbReference type="EMBL" id="CP039690">
    <property type="protein sequence ID" value="QCI65584.1"/>
    <property type="molecule type" value="Genomic_DNA"/>
</dbReference>
<evidence type="ECO:0000259" key="6">
    <source>
        <dbReference type="Pfam" id="PF00892"/>
    </source>
</evidence>
<dbReference type="InterPro" id="IPR050638">
    <property type="entry name" value="AA-Vitamin_Transporters"/>
</dbReference>
<feature type="transmembrane region" description="Helical" evidence="5">
    <location>
        <begin position="171"/>
        <end position="189"/>
    </location>
</feature>
<dbReference type="GO" id="GO:0016020">
    <property type="term" value="C:membrane"/>
    <property type="evidence" value="ECO:0007669"/>
    <property type="project" value="UniProtKB-SubCell"/>
</dbReference>
<reference evidence="7 8" key="1">
    <citation type="submission" date="2019-04" db="EMBL/GenBank/DDBJ databases">
        <title>Phreatobacter aquaticus sp. nov.</title>
        <authorList>
            <person name="Choi A."/>
        </authorList>
    </citation>
    <scope>NUCLEOTIDE SEQUENCE [LARGE SCALE GENOMIC DNA]</scope>
    <source>
        <strain evidence="7 8">KCTC 52518</strain>
    </source>
</reference>
<feature type="transmembrane region" description="Helical" evidence="5">
    <location>
        <begin position="139"/>
        <end position="159"/>
    </location>
</feature>
<name>A0A4D7AV12_9HYPH</name>
<feature type="domain" description="EamA" evidence="6">
    <location>
        <begin position="7"/>
        <end position="129"/>
    </location>
</feature>
<dbReference type="OrthoDB" id="7158585at2"/>
<feature type="transmembrane region" description="Helical" evidence="5">
    <location>
        <begin position="237"/>
        <end position="257"/>
    </location>
</feature>